<accession>A0A4P6MTE8</accession>
<dbReference type="SUPFAM" id="SSF53335">
    <property type="entry name" value="S-adenosyl-L-methionine-dependent methyltransferases"/>
    <property type="match status" value="1"/>
</dbReference>
<evidence type="ECO:0000256" key="4">
    <source>
        <dbReference type="ARBA" id="ARBA00022691"/>
    </source>
</evidence>
<proteinExistence type="inferred from homology"/>
<dbReference type="InterPro" id="IPR029063">
    <property type="entry name" value="SAM-dependent_MTases_sf"/>
</dbReference>
<dbReference type="EC" id="2.1.1.37" evidence="1"/>
<dbReference type="CDD" id="cd00315">
    <property type="entry name" value="Cyt_C5_DNA_methylase"/>
    <property type="match status" value="1"/>
</dbReference>
<dbReference type="GO" id="GO:0009307">
    <property type="term" value="P:DNA restriction-modification system"/>
    <property type="evidence" value="ECO:0007669"/>
    <property type="project" value="UniProtKB-KW"/>
</dbReference>
<dbReference type="InterPro" id="IPR001525">
    <property type="entry name" value="C5_MeTfrase"/>
</dbReference>
<comment type="similarity">
    <text evidence="6 7">Belongs to the class I-like SAM-binding methyltransferase superfamily. C5-methyltransferase family.</text>
</comment>
<dbReference type="Gene3D" id="3.40.50.150">
    <property type="entry name" value="Vaccinia Virus protein VP39"/>
    <property type="match status" value="1"/>
</dbReference>
<evidence type="ECO:0000256" key="5">
    <source>
        <dbReference type="ARBA" id="ARBA00022747"/>
    </source>
</evidence>
<protein>
    <recommendedName>
        <fullName evidence="1">DNA (cytosine-5-)-methyltransferase</fullName>
        <ecNumber evidence="1">2.1.1.37</ecNumber>
    </recommendedName>
</protein>
<dbReference type="REBASE" id="302049">
    <property type="entry name" value="M.Mph852ORF1050P"/>
</dbReference>
<evidence type="ECO:0000313" key="9">
    <source>
        <dbReference type="Proteomes" id="UP000289326"/>
    </source>
</evidence>
<sequence length="313" mass="36017">MDFCSGIGGGRLGLQNNGLECVGHSEIDLDAQNTYNIIFGLGKNYGDLMQIDIDKLPDFDFMIGGFPCQSFSIAGKRKGFEDYRGTIIYGLIDILFKKKIKYFLFENVKGLLNHNKGQTLKIIIEKLQSANYNVYTQVLNSKDFGVAQKRERIYIVGIRKDIDNLKFNFPQPKSIKYKFNDFIDPENNLIFDHNNSTFKKYLANKYNQNKYSIDFILGLNNTVIDTRQSDLRIYKEIFPTLRTGRHGLLYVKNGIIKKLNSYEALMLQGFPKNICTKIKKHYNINENKILSQCGNAMTVSVIEAIVREMKKVF</sequence>
<name>A0A4P6MTE8_9BACT</name>
<dbReference type="PRINTS" id="PR00105">
    <property type="entry name" value="C5METTRFRASE"/>
</dbReference>
<dbReference type="NCBIfam" id="TIGR00675">
    <property type="entry name" value="dcm"/>
    <property type="match status" value="1"/>
</dbReference>
<dbReference type="Pfam" id="PF00145">
    <property type="entry name" value="DNA_methylase"/>
    <property type="match status" value="1"/>
</dbReference>
<organism evidence="8 9">
    <name type="scientific">Mycoplasmopsis phocirhinis</name>
    <dbReference type="NCBI Taxonomy" id="142650"/>
    <lineage>
        <taxon>Bacteria</taxon>
        <taxon>Bacillati</taxon>
        <taxon>Mycoplasmatota</taxon>
        <taxon>Mycoplasmoidales</taxon>
        <taxon>Metamycoplasmataceae</taxon>
        <taxon>Mycoplasmopsis</taxon>
    </lineage>
</organism>
<dbReference type="Gene3D" id="3.90.120.10">
    <property type="entry name" value="DNA Methylase, subunit A, domain 2"/>
    <property type="match status" value="1"/>
</dbReference>
<evidence type="ECO:0000256" key="3">
    <source>
        <dbReference type="ARBA" id="ARBA00022679"/>
    </source>
</evidence>
<dbReference type="PANTHER" id="PTHR46098:SF1">
    <property type="entry name" value="TRNA (CYTOSINE(38)-C(5))-METHYLTRANSFERASE"/>
    <property type="match status" value="1"/>
</dbReference>
<keyword evidence="9" id="KW-1185">Reference proteome</keyword>
<dbReference type="EMBL" id="CP034841">
    <property type="protein sequence ID" value="QBF34984.1"/>
    <property type="molecule type" value="Genomic_DNA"/>
</dbReference>
<keyword evidence="5" id="KW-0680">Restriction system</keyword>
<evidence type="ECO:0000256" key="6">
    <source>
        <dbReference type="PROSITE-ProRule" id="PRU01016"/>
    </source>
</evidence>
<evidence type="ECO:0000256" key="7">
    <source>
        <dbReference type="RuleBase" id="RU000416"/>
    </source>
</evidence>
<evidence type="ECO:0000256" key="2">
    <source>
        <dbReference type="ARBA" id="ARBA00022603"/>
    </source>
</evidence>
<dbReference type="KEGG" id="mphi:EG856_01050"/>
<dbReference type="Proteomes" id="UP000289326">
    <property type="component" value="Chromosome"/>
</dbReference>
<evidence type="ECO:0000256" key="1">
    <source>
        <dbReference type="ARBA" id="ARBA00011975"/>
    </source>
</evidence>
<reference evidence="8 9" key="1">
    <citation type="submission" date="2019-01" db="EMBL/GenBank/DDBJ databases">
        <title>Complete sequence and annotation of the Mycoplasma phocirhinis strain 852T genome.</title>
        <authorList>
            <person name="Frasca S.Jr."/>
            <person name="Kutish G.F."/>
            <person name="Castellanos Gell J."/>
            <person name="Michaels D.L."/>
            <person name="Brown D.R."/>
        </authorList>
    </citation>
    <scope>NUCLEOTIDE SEQUENCE [LARGE SCALE GENOMIC DNA]</scope>
    <source>
        <strain evidence="8 9">852</strain>
    </source>
</reference>
<dbReference type="PANTHER" id="PTHR46098">
    <property type="entry name" value="TRNA (CYTOSINE(38)-C(5))-METHYLTRANSFERASE"/>
    <property type="match status" value="1"/>
</dbReference>
<gene>
    <name evidence="8" type="primary">dcm</name>
    <name evidence="8" type="ORF">EG856_01050</name>
</gene>
<dbReference type="AlphaFoldDB" id="A0A4P6MTE8"/>
<keyword evidence="3 6" id="KW-0808">Transferase</keyword>
<keyword evidence="4 6" id="KW-0949">S-adenosyl-L-methionine</keyword>
<dbReference type="GO" id="GO:0003886">
    <property type="term" value="F:DNA (cytosine-5-)-methyltransferase activity"/>
    <property type="evidence" value="ECO:0007669"/>
    <property type="project" value="UniProtKB-EC"/>
</dbReference>
<dbReference type="GO" id="GO:0032259">
    <property type="term" value="P:methylation"/>
    <property type="evidence" value="ECO:0007669"/>
    <property type="project" value="UniProtKB-KW"/>
</dbReference>
<feature type="active site" evidence="6">
    <location>
        <position position="68"/>
    </location>
</feature>
<keyword evidence="2 6" id="KW-0489">Methyltransferase</keyword>
<evidence type="ECO:0000313" key="8">
    <source>
        <dbReference type="EMBL" id="QBF34984.1"/>
    </source>
</evidence>
<dbReference type="InterPro" id="IPR050750">
    <property type="entry name" value="C5-MTase"/>
</dbReference>
<dbReference type="OrthoDB" id="9813719at2"/>
<dbReference type="PROSITE" id="PS51679">
    <property type="entry name" value="SAM_MT_C5"/>
    <property type="match status" value="1"/>
</dbReference>